<gene>
    <name evidence="1" type="primary">SYNC.2</name>
    <name evidence="1" type="ORF">GBF38_010986</name>
</gene>
<protein>
    <submittedName>
        <fullName evidence="1">Syncoilin</fullName>
    </submittedName>
</protein>
<keyword evidence="2" id="KW-1185">Reference proteome</keyword>
<evidence type="ECO:0000313" key="1">
    <source>
        <dbReference type="EMBL" id="KAG8005090.1"/>
    </source>
</evidence>
<name>A0ACB7ES94_NIBAL</name>
<accession>A0ACB7ES94</accession>
<sequence>MEDLNDNSSSTGFQPLFIKEEDADLDRTPMEHSECNMAQSGHTFAGTQLNQSALMKPYLQEMDELLHSCEKFTGMAFGSNFSASYNETRMTESTQHHIKEEDTMEIYTEGISPQPYLSTSYIDTNMDGVGTEDQQAQGQSQGLGTINRCGVTADASYQREMPLTSVGTKLSETMVEYEGQLLGMLAMLESCMEETGMDFEPQDWTSDGSQEYVHISKNPQLCRGTTLVPIQQVRPKKLETKPMQLDYWDGQHAERDEARNKVTVSSAANESQQAPVLSCDNTGSFSMERLEKQKKEKESRNPVRFLEPSMLINDTENDLMQCEVTKTGYISTNEDTFMKGDTAGIEVDDTEMAAEEGQQSKMDTLDLESGMNDLGVLGSQMEECIDEVQRLEKRRKELLAEVLELRGTENKEEAEGSKEEETDEPIDSKVTELMKELKKEEEGRREERKREIQSLREERAEEEKRMWKVNLERLGTQEELRKLKRRLFTMARDCAHNQVSLNTQHREVELLRREEEKLQSLMLQLTEENSQIRTVHHEQLMNIQAELQTQSSSQTSNTQDELTQFKRSSCGDIQQYLQGGLKALEDRYEPILLALLKRREVTSGALVKAKEHAQELKAQLTPLEEEIQKLKLQKACLEEKLKLICMQRRDDVGQYKETVYCLEERSRELKTELNIQKRNTKEIQELRDSLTKELHAFR</sequence>
<comment type="caution">
    <text evidence="1">The sequence shown here is derived from an EMBL/GenBank/DDBJ whole genome shotgun (WGS) entry which is preliminary data.</text>
</comment>
<evidence type="ECO:0000313" key="2">
    <source>
        <dbReference type="Proteomes" id="UP000805704"/>
    </source>
</evidence>
<dbReference type="Proteomes" id="UP000805704">
    <property type="component" value="Chromosome 23"/>
</dbReference>
<reference evidence="1" key="1">
    <citation type="submission" date="2020-04" db="EMBL/GenBank/DDBJ databases">
        <title>A chromosome-scale assembly and high-density genetic map of the yellow drum (Nibea albiflora) genome.</title>
        <authorList>
            <person name="Xu D."/>
            <person name="Zhang W."/>
            <person name="Chen R."/>
            <person name="Tan P."/>
            <person name="Wang L."/>
            <person name="Song H."/>
            <person name="Tian L."/>
            <person name="Zhu Q."/>
            <person name="Wang B."/>
        </authorList>
    </citation>
    <scope>NUCLEOTIDE SEQUENCE</scope>
    <source>
        <strain evidence="1">ZJHYS-2018</strain>
    </source>
</reference>
<dbReference type="EMBL" id="CM024811">
    <property type="protein sequence ID" value="KAG8005090.1"/>
    <property type="molecule type" value="Genomic_DNA"/>
</dbReference>
<organism evidence="1 2">
    <name type="scientific">Nibea albiflora</name>
    <name type="common">Yellow drum</name>
    <name type="synonym">Corvina albiflora</name>
    <dbReference type="NCBI Taxonomy" id="240163"/>
    <lineage>
        <taxon>Eukaryota</taxon>
        <taxon>Metazoa</taxon>
        <taxon>Chordata</taxon>
        <taxon>Craniata</taxon>
        <taxon>Vertebrata</taxon>
        <taxon>Euteleostomi</taxon>
        <taxon>Actinopterygii</taxon>
        <taxon>Neopterygii</taxon>
        <taxon>Teleostei</taxon>
        <taxon>Neoteleostei</taxon>
        <taxon>Acanthomorphata</taxon>
        <taxon>Eupercaria</taxon>
        <taxon>Sciaenidae</taxon>
        <taxon>Nibea</taxon>
    </lineage>
</organism>
<proteinExistence type="predicted"/>